<evidence type="ECO:0000313" key="2">
    <source>
        <dbReference type="EMBL" id="QJS99803.1"/>
    </source>
</evidence>
<dbReference type="AlphaFoldDB" id="A0A6M4WHC5"/>
<feature type="region of interest" description="Disordered" evidence="1">
    <location>
        <begin position="53"/>
        <end position="104"/>
    </location>
</feature>
<dbReference type="SUPFAM" id="SSF159245">
    <property type="entry name" value="AttH-like"/>
    <property type="match status" value="1"/>
</dbReference>
<protein>
    <submittedName>
        <fullName evidence="2">Uncharacterized protein</fullName>
    </submittedName>
</protein>
<feature type="compositionally biased region" description="Basic and acidic residues" evidence="1">
    <location>
        <begin position="57"/>
        <end position="104"/>
    </location>
</feature>
<sequence length="104" mass="12043">MKVTGLSWGDHPWGDNDFTIGAGWDWFSVHLTDGRQYMLYFVRDTSGEIVETIGTHPPERPDPEPVPLETEHDRHRLMDQSDNGDHLRLRVAGDRARRPLDRHT</sequence>
<accession>A0A6M4WHC5</accession>
<dbReference type="EMBL" id="CP049838">
    <property type="protein sequence ID" value="QJS99803.1"/>
    <property type="molecule type" value="Genomic_DNA"/>
</dbReference>
<name>A0A6M4WHC5_9ACTN</name>
<keyword evidence="3" id="KW-1185">Reference proteome</keyword>
<gene>
    <name evidence="2" type="ORF">G9272_05415</name>
</gene>
<evidence type="ECO:0000256" key="1">
    <source>
        <dbReference type="SAM" id="MobiDB-lite"/>
    </source>
</evidence>
<reference evidence="2" key="1">
    <citation type="submission" date="2020-03" db="EMBL/GenBank/DDBJ databases">
        <title>Molecular networking-based the target discovery of potent antiproliferative macrolactams: 5/6/7/16 polycyclic ansamycins and glycosylated trienomycin from Streptomyces cacaoi subsp. asoensis.</title>
        <authorList>
            <person name="Liu L.-L."/>
        </authorList>
    </citation>
    <scope>NUCLEOTIDE SEQUENCE [LARGE SCALE GENOMIC DNA]</scope>
    <source>
        <strain evidence="2">H2S5</strain>
    </source>
</reference>
<dbReference type="Proteomes" id="UP000502665">
    <property type="component" value="Chromosome"/>
</dbReference>
<dbReference type="Gene3D" id="2.40.370.10">
    <property type="entry name" value="AttH-like domain"/>
    <property type="match status" value="1"/>
</dbReference>
<evidence type="ECO:0000313" key="3">
    <source>
        <dbReference type="Proteomes" id="UP000502665"/>
    </source>
</evidence>
<dbReference type="Pfam" id="PF17186">
    <property type="entry name" value="Lipocalin_9"/>
    <property type="match status" value="1"/>
</dbReference>
<dbReference type="InterPro" id="IPR023374">
    <property type="entry name" value="AttH-like_dom_sf"/>
</dbReference>
<organism evidence="2 3">
    <name type="scientific">Streptomyces asoensis</name>
    <dbReference type="NCBI Taxonomy" id="249586"/>
    <lineage>
        <taxon>Bacteria</taxon>
        <taxon>Bacillati</taxon>
        <taxon>Actinomycetota</taxon>
        <taxon>Actinomycetes</taxon>
        <taxon>Kitasatosporales</taxon>
        <taxon>Streptomycetaceae</taxon>
        <taxon>Streptomyces</taxon>
    </lineage>
</organism>
<proteinExistence type="predicted"/>